<feature type="domain" description="HTH rpiR-type" evidence="4">
    <location>
        <begin position="1"/>
        <end position="75"/>
    </location>
</feature>
<dbReference type="InterPro" id="IPR047640">
    <property type="entry name" value="RpiR-like"/>
</dbReference>
<dbReference type="InterPro" id="IPR009057">
    <property type="entry name" value="Homeodomain-like_sf"/>
</dbReference>
<dbReference type="InterPro" id="IPR046348">
    <property type="entry name" value="SIS_dom_sf"/>
</dbReference>
<dbReference type="InterPro" id="IPR001347">
    <property type="entry name" value="SIS_dom"/>
</dbReference>
<evidence type="ECO:0000313" key="6">
    <source>
        <dbReference type="EMBL" id="WGI36976.1"/>
    </source>
</evidence>
<evidence type="ECO:0000256" key="3">
    <source>
        <dbReference type="ARBA" id="ARBA00023163"/>
    </source>
</evidence>
<dbReference type="PROSITE" id="PS51464">
    <property type="entry name" value="SIS"/>
    <property type="match status" value="1"/>
</dbReference>
<dbReference type="PROSITE" id="PS51071">
    <property type="entry name" value="HTH_RPIR"/>
    <property type="match status" value="1"/>
</dbReference>
<dbReference type="InterPro" id="IPR035472">
    <property type="entry name" value="RpiR-like_SIS"/>
</dbReference>
<dbReference type="Gene3D" id="3.40.50.10490">
    <property type="entry name" value="Glucose-6-phosphate isomerase like protein, domain 1"/>
    <property type="match status" value="1"/>
</dbReference>
<organism evidence="6 7">
    <name type="scientific">Mesomycoplasma lagogenitalium</name>
    <dbReference type="NCBI Taxonomy" id="171286"/>
    <lineage>
        <taxon>Bacteria</taxon>
        <taxon>Bacillati</taxon>
        <taxon>Mycoplasmatota</taxon>
        <taxon>Mycoplasmoidales</taxon>
        <taxon>Metamycoplasmataceae</taxon>
        <taxon>Mesomycoplasma</taxon>
    </lineage>
</organism>
<name>A0ABY8LX36_9BACT</name>
<dbReference type="RefSeq" id="WP_280102279.1">
    <property type="nucleotide sequence ID" value="NZ_CP122979.1"/>
</dbReference>
<proteinExistence type="predicted"/>
<dbReference type="Pfam" id="PF01380">
    <property type="entry name" value="SIS"/>
    <property type="match status" value="1"/>
</dbReference>
<evidence type="ECO:0000256" key="2">
    <source>
        <dbReference type="ARBA" id="ARBA00023125"/>
    </source>
</evidence>
<evidence type="ECO:0000259" key="4">
    <source>
        <dbReference type="PROSITE" id="PS51071"/>
    </source>
</evidence>
<dbReference type="Pfam" id="PF01418">
    <property type="entry name" value="HTH_6"/>
    <property type="match status" value="1"/>
</dbReference>
<dbReference type="InterPro" id="IPR000281">
    <property type="entry name" value="HTH_RpiR"/>
</dbReference>
<keyword evidence="2" id="KW-0238">DNA-binding</keyword>
<reference evidence="6" key="1">
    <citation type="submission" date="2023-04" db="EMBL/GenBank/DDBJ databases">
        <title>Completed genome of Mycoplasma lagogenitalium type strain 12MS.</title>
        <authorList>
            <person name="Spergser J."/>
        </authorList>
    </citation>
    <scope>NUCLEOTIDE SEQUENCE</scope>
    <source>
        <strain evidence="6">12MS</strain>
    </source>
</reference>
<dbReference type="InterPro" id="IPR036388">
    <property type="entry name" value="WH-like_DNA-bd_sf"/>
</dbReference>
<keyword evidence="7" id="KW-1185">Reference proteome</keyword>
<sequence length="282" mass="32968">MDNNILKRINSLTNVEKRILDFINLFHEKEFDFSQKELSQIIYCSEASISRFAKKYGFNSYKLLTIYINKRIKEIEFLENSIDHLKNEKGFLNIYETQKYAVNSALSKENIFKIKLATSYIKKANKVFLFALGTSAKIMSEFAVNLKKISIHSIFDMDFHSIFPLLGTIEKDDVVICLSNNFNNNEIHFAIHKAKELGAKTIVITSNYENIFANLIDIKIIYSKISNLENLVPLSSKISHLVILDYLFNYILNSDKKYQYYLQKTNNILLEWRKLVILKENK</sequence>
<evidence type="ECO:0000313" key="7">
    <source>
        <dbReference type="Proteomes" id="UP001179842"/>
    </source>
</evidence>
<protein>
    <submittedName>
        <fullName evidence="6">MurR/RpiR family transcriptional regulator</fullName>
    </submittedName>
</protein>
<dbReference type="SUPFAM" id="SSF53697">
    <property type="entry name" value="SIS domain"/>
    <property type="match status" value="1"/>
</dbReference>
<dbReference type="Proteomes" id="UP001179842">
    <property type="component" value="Chromosome"/>
</dbReference>
<dbReference type="SUPFAM" id="SSF46689">
    <property type="entry name" value="Homeodomain-like"/>
    <property type="match status" value="1"/>
</dbReference>
<keyword evidence="1" id="KW-0805">Transcription regulation</keyword>
<dbReference type="Gene3D" id="1.10.10.10">
    <property type="entry name" value="Winged helix-like DNA-binding domain superfamily/Winged helix DNA-binding domain"/>
    <property type="match status" value="1"/>
</dbReference>
<accession>A0ABY8LX36</accession>
<dbReference type="PANTHER" id="PTHR30514:SF1">
    <property type="entry name" value="HTH-TYPE TRANSCRIPTIONAL REGULATOR HEXR-RELATED"/>
    <property type="match status" value="1"/>
</dbReference>
<evidence type="ECO:0000259" key="5">
    <source>
        <dbReference type="PROSITE" id="PS51464"/>
    </source>
</evidence>
<evidence type="ECO:0000256" key="1">
    <source>
        <dbReference type="ARBA" id="ARBA00023015"/>
    </source>
</evidence>
<keyword evidence="3" id="KW-0804">Transcription</keyword>
<gene>
    <name evidence="6" type="ORF">QEG99_01680</name>
</gene>
<dbReference type="CDD" id="cd05013">
    <property type="entry name" value="SIS_RpiR"/>
    <property type="match status" value="1"/>
</dbReference>
<dbReference type="EMBL" id="CP122979">
    <property type="protein sequence ID" value="WGI36976.1"/>
    <property type="molecule type" value="Genomic_DNA"/>
</dbReference>
<feature type="domain" description="SIS" evidence="5">
    <location>
        <begin position="116"/>
        <end position="257"/>
    </location>
</feature>
<dbReference type="PANTHER" id="PTHR30514">
    <property type="entry name" value="GLUCOKINASE"/>
    <property type="match status" value="1"/>
</dbReference>